<organism evidence="2">
    <name type="scientific">bioreactor metagenome</name>
    <dbReference type="NCBI Taxonomy" id="1076179"/>
    <lineage>
        <taxon>unclassified sequences</taxon>
        <taxon>metagenomes</taxon>
        <taxon>ecological metagenomes</taxon>
    </lineage>
</organism>
<reference evidence="2" key="1">
    <citation type="submission" date="2019-08" db="EMBL/GenBank/DDBJ databases">
        <authorList>
            <person name="Kucharzyk K."/>
            <person name="Murdoch R.W."/>
            <person name="Higgins S."/>
            <person name="Loffler F."/>
        </authorList>
    </citation>
    <scope>NUCLEOTIDE SEQUENCE</scope>
</reference>
<dbReference type="AlphaFoldDB" id="A0A645G842"/>
<evidence type="ECO:0000259" key="1">
    <source>
        <dbReference type="Pfam" id="PF00534"/>
    </source>
</evidence>
<dbReference type="EMBL" id="VSSQ01071120">
    <property type="protein sequence ID" value="MPN22795.1"/>
    <property type="molecule type" value="Genomic_DNA"/>
</dbReference>
<dbReference type="Pfam" id="PF00534">
    <property type="entry name" value="Glycos_transf_1"/>
    <property type="match status" value="1"/>
</dbReference>
<evidence type="ECO:0000313" key="2">
    <source>
        <dbReference type="EMBL" id="MPN22795.1"/>
    </source>
</evidence>
<dbReference type="Gene3D" id="3.40.50.2000">
    <property type="entry name" value="Glycogen Phosphorylase B"/>
    <property type="match status" value="2"/>
</dbReference>
<dbReference type="PANTHER" id="PTHR12526:SF638">
    <property type="entry name" value="SPORE COAT PROTEIN SA"/>
    <property type="match status" value="1"/>
</dbReference>
<comment type="caution">
    <text evidence="2">The sequence shown here is derived from an EMBL/GenBank/DDBJ whole genome shotgun (WGS) entry which is preliminary data.</text>
</comment>
<proteinExistence type="predicted"/>
<dbReference type="SUPFAM" id="SSF53756">
    <property type="entry name" value="UDP-Glycosyltransferase/glycogen phosphorylase"/>
    <property type="match status" value="1"/>
</dbReference>
<sequence length="82" mass="9291">MAIGRPVITTDVPGCRETVINDVTGFLVPRWDPKALAEKMIYFIENPEQVNIMGYQGYLYAKDNFDAEKINEKLLKIVGVKT</sequence>
<accession>A0A645G842</accession>
<gene>
    <name evidence="2" type="ORF">SDC9_170179</name>
</gene>
<dbReference type="InterPro" id="IPR001296">
    <property type="entry name" value="Glyco_trans_1"/>
</dbReference>
<feature type="domain" description="Glycosyl transferase family 1" evidence="1">
    <location>
        <begin position="1"/>
        <end position="58"/>
    </location>
</feature>
<name>A0A645G842_9ZZZZ</name>
<protein>
    <recommendedName>
        <fullName evidence="1">Glycosyl transferase family 1 domain-containing protein</fullName>
    </recommendedName>
</protein>
<dbReference type="GO" id="GO:0016757">
    <property type="term" value="F:glycosyltransferase activity"/>
    <property type="evidence" value="ECO:0007669"/>
    <property type="project" value="InterPro"/>
</dbReference>
<dbReference type="PANTHER" id="PTHR12526">
    <property type="entry name" value="GLYCOSYLTRANSFERASE"/>
    <property type="match status" value="1"/>
</dbReference>